<dbReference type="PANTHER" id="PTHR40707:SF1">
    <property type="entry name" value="DUF460 DOMAIN-CONTAINING PROTEIN"/>
    <property type="match status" value="1"/>
</dbReference>
<dbReference type="EMBL" id="CP059154">
    <property type="protein sequence ID" value="QLK24477.1"/>
    <property type="molecule type" value="Genomic_DNA"/>
</dbReference>
<dbReference type="AlphaFoldDB" id="A0A7D6CM82"/>
<feature type="compositionally biased region" description="Basic and acidic residues" evidence="2">
    <location>
        <begin position="326"/>
        <end position="339"/>
    </location>
</feature>
<feature type="coiled-coil region" evidence="1">
    <location>
        <begin position="167"/>
        <end position="194"/>
    </location>
</feature>
<feature type="region of interest" description="Disordered" evidence="2">
    <location>
        <begin position="393"/>
        <end position="415"/>
    </location>
</feature>
<dbReference type="GeneID" id="56143560"/>
<evidence type="ECO:0000313" key="3">
    <source>
        <dbReference type="EMBL" id="QLK24477.1"/>
    </source>
</evidence>
<dbReference type="Proteomes" id="UP000510869">
    <property type="component" value="Chromosome"/>
</dbReference>
<feature type="compositionally biased region" description="Acidic residues" evidence="2">
    <location>
        <begin position="396"/>
        <end position="407"/>
    </location>
</feature>
<keyword evidence="4" id="KW-1185">Reference proteome</keyword>
<accession>A0A7D6CM82</accession>
<evidence type="ECO:0000256" key="2">
    <source>
        <dbReference type="SAM" id="MobiDB-lite"/>
    </source>
</evidence>
<evidence type="ECO:0000313" key="4">
    <source>
        <dbReference type="Proteomes" id="UP000510869"/>
    </source>
</evidence>
<dbReference type="PANTHER" id="PTHR40707">
    <property type="entry name" value="POSSIBLE NUCLEASE OF RNASE H FOLD, RUVC/YQGF FAMILY"/>
    <property type="match status" value="1"/>
</dbReference>
<dbReference type="RefSeq" id="WP_180839562.1">
    <property type="nucleotide sequence ID" value="NZ_CP059154.1"/>
</dbReference>
<protein>
    <submittedName>
        <fullName evidence="3">DUF460 domain-containing protein</fullName>
    </submittedName>
</protein>
<proteinExistence type="predicted"/>
<dbReference type="Gene3D" id="1.10.287.1490">
    <property type="match status" value="1"/>
</dbReference>
<reference evidence="3 4" key="1">
    <citation type="submission" date="2020-07" db="EMBL/GenBank/DDBJ databases">
        <title>Natrinema (YPL30) sp. nov. and Haloterrigena xxxxxx (YPL8) sp. nov., isolated from a salt mine.</title>
        <authorList>
            <person name="Cui H."/>
        </authorList>
    </citation>
    <scope>NUCLEOTIDE SEQUENCE [LARGE SCALE GENOMIC DNA]</scope>
    <source>
        <strain evidence="3 4">YPL13</strain>
    </source>
</reference>
<organism evidence="3 4">
    <name type="scientific">Natrinema zhouii</name>
    <dbReference type="NCBI Taxonomy" id="1710539"/>
    <lineage>
        <taxon>Archaea</taxon>
        <taxon>Methanobacteriati</taxon>
        <taxon>Methanobacteriota</taxon>
        <taxon>Stenosarchaea group</taxon>
        <taxon>Halobacteria</taxon>
        <taxon>Halobacteriales</taxon>
        <taxon>Natrialbaceae</taxon>
        <taxon>Natrinema</taxon>
    </lineage>
</organism>
<name>A0A7D6CM82_9EURY</name>
<dbReference type="InterPro" id="IPR007408">
    <property type="entry name" value="DUF460"/>
</dbReference>
<feature type="region of interest" description="Disordered" evidence="2">
    <location>
        <begin position="320"/>
        <end position="339"/>
    </location>
</feature>
<dbReference type="Pfam" id="PF04312">
    <property type="entry name" value="DUF460"/>
    <property type="match status" value="1"/>
</dbReference>
<keyword evidence="1" id="KW-0175">Coiled coil</keyword>
<dbReference type="KEGG" id="nay:HYG81_10105"/>
<sequence>MSTRTSALDAVVFGVDVQSGDVRGDAPSYALAVYDGDEITRDVVSHRKLRRLIDDEEPAIVATDNMYELAADKDQLIHFLGSLPTGTKLVQVTGAEQPEPLSRVANRHNVPYGKDPMQEAEAAARLAAHNVGHEVSAFTDTTEVKVARGRSTGSGGWSEDRYTRRIHGSVRKRAREVESELEEHNLEYERDVREAYGGFANAIFTVQARPSDIPVSRNRSGDVRVEIERERRDGIEFEPLVKRRDHVIVGIDPGTTTAVAIVGLEGEVLDVWSSRTSDTADVIEWIVERGRPIIVAADVTPMPETVEKFRRSFDAAGWTPGSDLPVDEKQHRTREHPYDDDHQRDAMAAALYALDAHEDQFERIADKLPPGIDRGEVTARVVAGEESVEAVLRDLTDDESGDEEESTEHEPRELTAEEKRIKDLERQVERLQSHVERLEGRVEDRDDRIDELESKLTLARREERTQVRKDREVSRLERKANRLERERDDAREDVETLENKVERMKALWKLDHSNFSDVSAKKEGLVPVKVVEKFTKGAIREADEQYGIASGDVVYIRDASGAGRSTAELLAEFDPRVVLKDGGLSEIADEILFDEEIPVGPADDVAMQEVDELAVAREDDVEAAIDDWHERADARKRNRKSAMVDQLISEHRAGDNEV</sequence>
<dbReference type="SUPFAM" id="SSF57997">
    <property type="entry name" value="Tropomyosin"/>
    <property type="match status" value="1"/>
</dbReference>
<dbReference type="OrthoDB" id="15228at2157"/>
<evidence type="ECO:0000256" key="1">
    <source>
        <dbReference type="SAM" id="Coils"/>
    </source>
</evidence>
<gene>
    <name evidence="3" type="ORF">HYG81_10105</name>
</gene>